<protein>
    <recommendedName>
        <fullName evidence="2">Ice-binding protein C-terminal domain-containing protein</fullName>
    </recommendedName>
</protein>
<accession>N6ZMB0</accession>
<dbReference type="RefSeq" id="WP_004372146.1">
    <property type="nucleotide sequence ID" value="NZ_AMXF01000183.1"/>
</dbReference>
<name>N6ZMB0_9RHOO</name>
<comment type="caution">
    <text evidence="3">The sequence shown here is derived from an EMBL/GenBank/DDBJ whole genome shotgun (WGS) entry which is preliminary data.</text>
</comment>
<proteinExistence type="predicted"/>
<feature type="signal peptide" evidence="1">
    <location>
        <begin position="1"/>
        <end position="20"/>
    </location>
</feature>
<dbReference type="InterPro" id="IPR013424">
    <property type="entry name" value="Ice-binding_C"/>
</dbReference>
<evidence type="ECO:0000313" key="3">
    <source>
        <dbReference type="EMBL" id="ENO95687.1"/>
    </source>
</evidence>
<evidence type="ECO:0000256" key="1">
    <source>
        <dbReference type="SAM" id="SignalP"/>
    </source>
</evidence>
<gene>
    <name evidence="3" type="ORF">C667_17758</name>
</gene>
<evidence type="ECO:0000313" key="4">
    <source>
        <dbReference type="Proteomes" id="UP000013047"/>
    </source>
</evidence>
<evidence type="ECO:0000259" key="2">
    <source>
        <dbReference type="Pfam" id="PF07589"/>
    </source>
</evidence>
<dbReference type="EMBL" id="AMXF01000183">
    <property type="protein sequence ID" value="ENO95687.1"/>
    <property type="molecule type" value="Genomic_DNA"/>
</dbReference>
<keyword evidence="4" id="KW-1185">Reference proteome</keyword>
<dbReference type="Pfam" id="PF07589">
    <property type="entry name" value="PEP-CTERM"/>
    <property type="match status" value="1"/>
</dbReference>
<keyword evidence="1" id="KW-0732">Signal</keyword>
<dbReference type="AlphaFoldDB" id="N6ZMB0"/>
<dbReference type="Proteomes" id="UP000013047">
    <property type="component" value="Unassembled WGS sequence"/>
</dbReference>
<reference evidence="3 4" key="1">
    <citation type="submission" date="2012-09" db="EMBL/GenBank/DDBJ databases">
        <title>Draft Genome Sequences of 6 Strains from Genus Thauera.</title>
        <authorList>
            <person name="Liu B."/>
            <person name="Shapleigh J.P."/>
            <person name="Frostegard A.H."/>
        </authorList>
    </citation>
    <scope>NUCLEOTIDE SEQUENCE [LARGE SCALE GENOMIC DNA]</scope>
    <source>
        <strain evidence="3 4">B4P</strain>
    </source>
</reference>
<feature type="domain" description="Ice-binding protein C-terminal" evidence="2">
    <location>
        <begin position="169"/>
        <end position="190"/>
    </location>
</feature>
<dbReference type="OrthoDB" id="9932313at2"/>
<sequence>MIKRILCSLLLCCIPLVAHAGAVFQERGDAGDFASPQDVVGTSISHIQGSIGGDDGIDVFRFHFAGGPLAIFARLDGSGQDPAGLLPIRLVRERALPDDACFAGSVDYPPNPCVSDGWLDFSVDLLAPGNYLLGVCASTKDCVAEDPPFTIGFLTSPDPGASTTTVDRPVPEPGVLALIGLALLGLWGLRMAVAPPRKKPTPPGMRAPAAPGR</sequence>
<feature type="chain" id="PRO_5004129537" description="Ice-binding protein C-terminal domain-containing protein" evidence="1">
    <location>
        <begin position="21"/>
        <end position="213"/>
    </location>
</feature>
<organism evidence="3 4">
    <name type="scientific">Thauera phenylacetica B4P</name>
    <dbReference type="NCBI Taxonomy" id="1234382"/>
    <lineage>
        <taxon>Bacteria</taxon>
        <taxon>Pseudomonadati</taxon>
        <taxon>Pseudomonadota</taxon>
        <taxon>Betaproteobacteria</taxon>
        <taxon>Rhodocyclales</taxon>
        <taxon>Zoogloeaceae</taxon>
        <taxon>Thauera</taxon>
    </lineage>
</organism>